<dbReference type="WBParaSite" id="RSKR_0000238700.1">
    <property type="protein sequence ID" value="RSKR_0000238700.1"/>
    <property type="gene ID" value="RSKR_0000238700"/>
</dbReference>
<organism evidence="1 2">
    <name type="scientific">Rhabditophanes sp. KR3021</name>
    <dbReference type="NCBI Taxonomy" id="114890"/>
    <lineage>
        <taxon>Eukaryota</taxon>
        <taxon>Metazoa</taxon>
        <taxon>Ecdysozoa</taxon>
        <taxon>Nematoda</taxon>
        <taxon>Chromadorea</taxon>
        <taxon>Rhabditida</taxon>
        <taxon>Tylenchina</taxon>
        <taxon>Panagrolaimomorpha</taxon>
        <taxon>Strongyloidoidea</taxon>
        <taxon>Alloionematidae</taxon>
        <taxon>Rhabditophanes</taxon>
    </lineage>
</organism>
<name>A0AC35TNM2_9BILA</name>
<dbReference type="Proteomes" id="UP000095286">
    <property type="component" value="Unplaced"/>
</dbReference>
<sequence>MSAIPFMMTEENPLQPHPNMGTMKLPLSAKEFEAIGNDETILSLVKNIKLESFKEFVHINNETGSVVYKELRRRWDVSEVRVKDIEKFMLARIPVDKTIEDDRFDILSEMLDKACQAFEIADEHVGRGIPLGKRIYLDTCLLLVINQTFDCIYRKMTNLSEFNDGRDAAINERDIFRIEIRTMDLQFAQVHERYMLSFLDMDWP</sequence>
<evidence type="ECO:0000313" key="1">
    <source>
        <dbReference type="Proteomes" id="UP000095286"/>
    </source>
</evidence>
<evidence type="ECO:0000313" key="2">
    <source>
        <dbReference type="WBParaSite" id="RSKR_0000238700.1"/>
    </source>
</evidence>
<proteinExistence type="predicted"/>
<protein>
    <submittedName>
        <fullName evidence="2">NR LBD domain-containing protein</fullName>
    </submittedName>
</protein>
<reference evidence="2" key="1">
    <citation type="submission" date="2016-11" db="UniProtKB">
        <authorList>
            <consortium name="WormBaseParasite"/>
        </authorList>
    </citation>
    <scope>IDENTIFICATION</scope>
    <source>
        <strain evidence="2">KR3021</strain>
    </source>
</reference>
<accession>A0AC35TNM2</accession>